<keyword evidence="2" id="KW-1185">Reference proteome</keyword>
<comment type="caution">
    <text evidence="1">The sequence shown here is derived from an EMBL/GenBank/DDBJ whole genome shotgun (WGS) entry which is preliminary data.</text>
</comment>
<reference evidence="1 2" key="1">
    <citation type="submission" date="2019-03" db="EMBL/GenBank/DDBJ databases">
        <title>Genomic Encyclopedia of Type Strains, Phase IV (KMG-IV): sequencing the most valuable type-strain genomes for metagenomic binning, comparative biology and taxonomic classification.</title>
        <authorList>
            <person name="Goeker M."/>
        </authorList>
    </citation>
    <scope>NUCLEOTIDE SEQUENCE [LARGE SCALE GENOMIC DNA]</scope>
    <source>
        <strain evidence="1 2">DSM 24979</strain>
    </source>
</reference>
<proteinExistence type="predicted"/>
<gene>
    <name evidence="1" type="ORF">EDD69_11360</name>
</gene>
<organism evidence="1 2">
    <name type="scientific">Thermolongibacillus altinsuensis</name>
    <dbReference type="NCBI Taxonomy" id="575256"/>
    <lineage>
        <taxon>Bacteria</taxon>
        <taxon>Bacillati</taxon>
        <taxon>Bacillota</taxon>
        <taxon>Bacilli</taxon>
        <taxon>Bacillales</taxon>
        <taxon>Anoxybacillaceae</taxon>
        <taxon>Thermolongibacillus</taxon>
    </lineage>
</organism>
<sequence>MDVSNTEPKIGEIKKVVQRVIESKNIGEFSIKVHKINMEKREQEVRWRPVIHTIAEGLMSQKEYKVKGVGYSNHPSPMTITIKTTVSSSDPKAKELGNKIEKMVIDFINSTEAKKAVKDDPYKIIVVYSKDKKKLNQITLP</sequence>
<evidence type="ECO:0000313" key="1">
    <source>
        <dbReference type="EMBL" id="TCL47054.1"/>
    </source>
</evidence>
<dbReference type="Pfam" id="PF13222">
    <property type="entry name" value="DUF4030"/>
    <property type="match status" value="1"/>
</dbReference>
<accession>A0A4R1QLI7</accession>
<dbReference type="Proteomes" id="UP000295658">
    <property type="component" value="Unassembled WGS sequence"/>
</dbReference>
<dbReference type="InterPro" id="IPR025108">
    <property type="entry name" value="DUF4030"/>
</dbReference>
<protein>
    <submittedName>
        <fullName evidence="1">Uncharacterized protein DUF4030</fullName>
    </submittedName>
</protein>
<dbReference type="AlphaFoldDB" id="A0A4R1QLI7"/>
<evidence type="ECO:0000313" key="2">
    <source>
        <dbReference type="Proteomes" id="UP000295658"/>
    </source>
</evidence>
<name>A0A4R1QLI7_9BACL</name>
<dbReference type="EMBL" id="SLUL01000013">
    <property type="protein sequence ID" value="TCL47054.1"/>
    <property type="molecule type" value="Genomic_DNA"/>
</dbReference>